<comment type="caution">
    <text evidence="2">The sequence shown here is derived from an EMBL/GenBank/DDBJ whole genome shotgun (WGS) entry which is preliminary data.</text>
</comment>
<dbReference type="RefSeq" id="WP_411193531.1">
    <property type="nucleotide sequence ID" value="NZ_JAYSJA010000006.1"/>
</dbReference>
<feature type="non-terminal residue" evidence="2">
    <location>
        <position position="1"/>
    </location>
</feature>
<evidence type="ECO:0000313" key="2">
    <source>
        <dbReference type="EMBL" id="RCI67998.1"/>
    </source>
</evidence>
<dbReference type="InterPro" id="IPR002477">
    <property type="entry name" value="Peptidoglycan-bd-like"/>
</dbReference>
<feature type="domain" description="Peptidoglycan binding-like" evidence="1">
    <location>
        <begin position="12"/>
        <end position="67"/>
    </location>
</feature>
<accession>A0A367LVR6</accession>
<dbReference type="EMBL" id="QORE01003670">
    <property type="protein sequence ID" value="RCI67998.1"/>
    <property type="molecule type" value="Genomic_DNA"/>
</dbReference>
<evidence type="ECO:0000259" key="1">
    <source>
        <dbReference type="Pfam" id="PF01471"/>
    </source>
</evidence>
<proteinExistence type="predicted"/>
<name>A0A367LVR6_PSEAI</name>
<dbReference type="InterPro" id="IPR036366">
    <property type="entry name" value="PGBDSf"/>
</dbReference>
<protein>
    <submittedName>
        <fullName evidence="2">Peptidoglycan-binding protein</fullName>
    </submittedName>
</protein>
<dbReference type="InterPro" id="IPR036365">
    <property type="entry name" value="PGBD-like_sf"/>
</dbReference>
<organism evidence="2 3">
    <name type="scientific">Pseudomonas aeruginosa</name>
    <dbReference type="NCBI Taxonomy" id="287"/>
    <lineage>
        <taxon>Bacteria</taxon>
        <taxon>Pseudomonadati</taxon>
        <taxon>Pseudomonadota</taxon>
        <taxon>Gammaproteobacteria</taxon>
        <taxon>Pseudomonadales</taxon>
        <taxon>Pseudomonadaceae</taxon>
        <taxon>Pseudomonas</taxon>
    </lineage>
</organism>
<dbReference type="Proteomes" id="UP000253594">
    <property type="component" value="Unassembled WGS sequence"/>
</dbReference>
<gene>
    <name evidence="2" type="ORF">DT376_42915</name>
</gene>
<reference evidence="2 3" key="1">
    <citation type="submission" date="2018-07" db="EMBL/GenBank/DDBJ databases">
        <title>Mechanisms of high-level aminoglycoside resistance among Gram-negative pathogens in Brazil.</title>
        <authorList>
            <person name="Ballaben A.S."/>
            <person name="Darini A.L.C."/>
            <person name="Doi Y."/>
        </authorList>
    </citation>
    <scope>NUCLEOTIDE SEQUENCE [LARGE SCALE GENOMIC DNA]</scope>
    <source>
        <strain evidence="2 3">B2-305</strain>
    </source>
</reference>
<dbReference type="SUPFAM" id="SSF47090">
    <property type="entry name" value="PGBD-like"/>
    <property type="match status" value="1"/>
</dbReference>
<evidence type="ECO:0000313" key="3">
    <source>
        <dbReference type="Proteomes" id="UP000253594"/>
    </source>
</evidence>
<dbReference type="AlphaFoldDB" id="A0A367LVR6"/>
<sequence length="70" mass="7676">GAWPLEDVPLSRSQRIELQRQLAARGHDPGAVDGIIGANTRKAIRACQQEFGWPADGYPTPALLDRLRTP</sequence>
<dbReference type="Pfam" id="PF01471">
    <property type="entry name" value="PG_binding_1"/>
    <property type="match status" value="1"/>
</dbReference>
<dbReference type="Gene3D" id="1.10.101.10">
    <property type="entry name" value="PGBD-like superfamily/PGBD"/>
    <property type="match status" value="1"/>
</dbReference>